<gene>
    <name evidence="3" type="ORF">OUY24_31045</name>
</gene>
<dbReference type="RefSeq" id="WP_271278845.1">
    <property type="nucleotide sequence ID" value="NZ_BAABFD010000003.1"/>
</dbReference>
<feature type="transmembrane region" description="Helical" evidence="2">
    <location>
        <begin position="68"/>
        <end position="88"/>
    </location>
</feature>
<dbReference type="EMBL" id="JAPNUD010000121">
    <property type="protein sequence ID" value="MDA0645085.1"/>
    <property type="molecule type" value="Genomic_DNA"/>
</dbReference>
<keyword evidence="2" id="KW-0472">Membrane</keyword>
<evidence type="ECO:0000256" key="1">
    <source>
        <dbReference type="SAM" id="MobiDB-lite"/>
    </source>
</evidence>
<evidence type="ECO:0000313" key="4">
    <source>
        <dbReference type="Proteomes" id="UP001212498"/>
    </source>
</evidence>
<proteinExistence type="predicted"/>
<dbReference type="Proteomes" id="UP001212498">
    <property type="component" value="Unassembled WGS sequence"/>
</dbReference>
<evidence type="ECO:0000256" key="2">
    <source>
        <dbReference type="SAM" id="Phobius"/>
    </source>
</evidence>
<feature type="region of interest" description="Disordered" evidence="1">
    <location>
        <begin position="1"/>
        <end position="23"/>
    </location>
</feature>
<protein>
    <submittedName>
        <fullName evidence="3">Uncharacterized protein</fullName>
    </submittedName>
</protein>
<evidence type="ECO:0000313" key="3">
    <source>
        <dbReference type="EMBL" id="MDA0645085.1"/>
    </source>
</evidence>
<name>A0ABT4T6N2_9ACTN</name>
<keyword evidence="2" id="KW-1133">Transmembrane helix</keyword>
<comment type="caution">
    <text evidence="3">The sequence shown here is derived from an EMBL/GenBank/DDBJ whole genome shotgun (WGS) entry which is preliminary data.</text>
</comment>
<reference evidence="3 4" key="1">
    <citation type="submission" date="2022-11" db="EMBL/GenBank/DDBJ databases">
        <title>Nonomuraea corallina sp. nov., a new species of the genus Nonomuraea isolated from sea side sediment in Thai sea.</title>
        <authorList>
            <person name="Ngamcharungchit C."/>
            <person name="Matsumoto A."/>
            <person name="Suriyachadkun C."/>
            <person name="Panbangred W."/>
            <person name="Inahashi Y."/>
            <person name="Intra B."/>
        </authorList>
    </citation>
    <scope>NUCLEOTIDE SEQUENCE [LARGE SCALE GENOMIC DNA]</scope>
    <source>
        <strain evidence="3 4">DSM 43553</strain>
    </source>
</reference>
<sequence>MQVPGPHYSPFHPHSRPMPPPAPPVNRALAGSALVSSVVIAIGAFLPWSKMLVRGSAIEEVTGFEDAGVAPLFVAWLGAMFAVAALTAGKTTNEAEVVPGAVGLILCGSSWLLTVRNSDEAVLRWVSDGLFVSLAGSVALFVIGFMAIVHDRRWRRAAVTRPA</sequence>
<accession>A0ABT4T6N2</accession>
<keyword evidence="4" id="KW-1185">Reference proteome</keyword>
<feature type="transmembrane region" description="Helical" evidence="2">
    <location>
        <begin position="95"/>
        <end position="113"/>
    </location>
</feature>
<feature type="transmembrane region" description="Helical" evidence="2">
    <location>
        <begin position="28"/>
        <end position="48"/>
    </location>
</feature>
<feature type="transmembrane region" description="Helical" evidence="2">
    <location>
        <begin position="125"/>
        <end position="149"/>
    </location>
</feature>
<organism evidence="3 4">
    <name type="scientific">Nonomuraea ferruginea</name>
    <dbReference type="NCBI Taxonomy" id="46174"/>
    <lineage>
        <taxon>Bacteria</taxon>
        <taxon>Bacillati</taxon>
        <taxon>Actinomycetota</taxon>
        <taxon>Actinomycetes</taxon>
        <taxon>Streptosporangiales</taxon>
        <taxon>Streptosporangiaceae</taxon>
        <taxon>Nonomuraea</taxon>
    </lineage>
</organism>
<keyword evidence="2" id="KW-0812">Transmembrane</keyword>